<dbReference type="SMART" id="SM00547">
    <property type="entry name" value="ZnF_RBZ"/>
    <property type="match status" value="2"/>
</dbReference>
<feature type="compositionally biased region" description="Basic and acidic residues" evidence="5">
    <location>
        <begin position="545"/>
        <end position="556"/>
    </location>
</feature>
<dbReference type="PANTHER" id="PTHR23111:SF30">
    <property type="entry name" value="ZINC FINGER PROTEIN VAR3, CHLOROPLASTIC"/>
    <property type="match status" value="1"/>
</dbReference>
<dbReference type="InterPro" id="IPR036443">
    <property type="entry name" value="Znf_RanBP2_sf"/>
</dbReference>
<name>A0ABD3IST6_EUCGL</name>
<protein>
    <recommendedName>
        <fullName evidence="6">RanBP2-type domain-containing protein</fullName>
    </recommendedName>
</protein>
<comment type="caution">
    <text evidence="7">The sequence shown here is derived from an EMBL/GenBank/DDBJ whole genome shotgun (WGS) entry which is preliminary data.</text>
</comment>
<feature type="region of interest" description="Disordered" evidence="5">
    <location>
        <begin position="529"/>
        <end position="556"/>
    </location>
</feature>
<sequence>MGGATRFLMLLATPIPPRCPSLLRLARLHHHRRHLRHLSPLASLSPHHRILNASTDQSLPLRITSSSRHLHAQTNAVRDDHFSGSAHPWPEWLRFVRSLSAGGYFGEEGFAAAAARGIGGEAEFLAGADLQEEFVRAAEAGLAFARDRPHLLRALSKRDIDVLVENGAPFLFKNADDSIRKMRAFVSGDEVGTVDGSKAQTIDLMRFLLSYAGSPLTPEKSYFSNQILIASVRNLLQEMANLSHTSPSNFAGSLESQFSGGFGQVPRPRGPNIEMKRGDWICPRCSFMNFARNVKCLECEEARPKGHLTGREWECPQCDFFNHGGNQVCLRCECKRPGQMSSTVPSGFGSGHGTVNDANNVDIEKRLAANEEKAQRWFKKVSQLDSTSAVNSAMTDEDFPEIMPLRKEVNRFVVSTKKTPLDRRLANAQNRISLTAEVTPNVDDNQISDANKRLDSPFSNSPYPQQGQPGGNNSGYVAFRPLPDDMFAKKPGVSETEADNMVTDGAASLASNAGDLGSSASEVNITGKSGAGIPPYHGPVIETESQDKERGGEEKSERWFRRIAELHDAQDLPSAVSDQDLSETMPVRKGENRFAAGRMKDRSLTSQTYKRRASMERASNTNFVPFVPFPPGYFAKKENQQPDGENATAKASLEMTSTLASPRKSPLEANDSSSMPPNGNVQPRENRRIDSGNWNAKPPVENLTQNSSTMTKGTHNVGMLQDLSNPQTSSVSSGGAGSFQDGKNTKETTNQVRSSRQPSESFNVREQWRGRSLEGSAVKEPDPLDMSEEAKAERWFRRVAQIKDISELSQIPDEDFPSIMPMRKGVNRFVVSKRKTPLERRLTSSQYRRNLPVVTSDPVKNEE</sequence>
<dbReference type="AlphaFoldDB" id="A0ABD3IST6"/>
<evidence type="ECO:0000256" key="4">
    <source>
        <dbReference type="PROSITE-ProRule" id="PRU00322"/>
    </source>
</evidence>
<dbReference type="Pfam" id="PF00641">
    <property type="entry name" value="Zn_ribbon_RanBP"/>
    <property type="match status" value="2"/>
</dbReference>
<dbReference type="SUPFAM" id="SSF90209">
    <property type="entry name" value="Ran binding protein zinc finger-like"/>
    <property type="match status" value="1"/>
</dbReference>
<feature type="compositionally biased region" description="Basic and acidic residues" evidence="5">
    <location>
        <begin position="766"/>
        <end position="786"/>
    </location>
</feature>
<evidence type="ECO:0000313" key="7">
    <source>
        <dbReference type="EMBL" id="KAL3717041.1"/>
    </source>
</evidence>
<feature type="compositionally biased region" description="Polar residues" evidence="5">
    <location>
        <begin position="702"/>
        <end position="714"/>
    </location>
</feature>
<evidence type="ECO:0000256" key="5">
    <source>
        <dbReference type="SAM" id="MobiDB-lite"/>
    </source>
</evidence>
<feature type="region of interest" description="Disordered" evidence="5">
    <location>
        <begin position="655"/>
        <end position="786"/>
    </location>
</feature>
<dbReference type="InterPro" id="IPR001876">
    <property type="entry name" value="Znf_RanBP2"/>
</dbReference>
<keyword evidence="8" id="KW-1185">Reference proteome</keyword>
<keyword evidence="3" id="KW-0862">Zinc</keyword>
<feature type="region of interest" description="Disordered" evidence="5">
    <location>
        <begin position="436"/>
        <end position="475"/>
    </location>
</feature>
<dbReference type="Gene3D" id="4.10.1060.10">
    <property type="entry name" value="Zinc finger, RanBP2-type"/>
    <property type="match status" value="1"/>
</dbReference>
<feature type="compositionally biased region" description="Basic and acidic residues" evidence="5">
    <location>
        <begin position="593"/>
        <end position="603"/>
    </location>
</feature>
<dbReference type="Proteomes" id="UP001634007">
    <property type="component" value="Unassembled WGS sequence"/>
</dbReference>
<keyword evidence="2 4" id="KW-0863">Zinc-finger</keyword>
<proteinExistence type="predicted"/>
<feature type="compositionally biased region" description="Polar residues" evidence="5">
    <location>
        <begin position="436"/>
        <end position="449"/>
    </location>
</feature>
<gene>
    <name evidence="7" type="ORF">ACJRO7_008597</name>
</gene>
<feature type="compositionally biased region" description="Polar residues" evidence="5">
    <location>
        <begin position="670"/>
        <end position="683"/>
    </location>
</feature>
<feature type="compositionally biased region" description="Polar residues" evidence="5">
    <location>
        <begin position="747"/>
        <end position="764"/>
    </location>
</feature>
<evidence type="ECO:0000256" key="2">
    <source>
        <dbReference type="ARBA" id="ARBA00022771"/>
    </source>
</evidence>
<evidence type="ECO:0000259" key="6">
    <source>
        <dbReference type="PROSITE" id="PS50199"/>
    </source>
</evidence>
<keyword evidence="1" id="KW-0479">Metal-binding</keyword>
<dbReference type="PANTHER" id="PTHR23111">
    <property type="entry name" value="ZINC FINGER PROTEIN"/>
    <property type="match status" value="1"/>
</dbReference>
<dbReference type="EMBL" id="JBJKBG010000011">
    <property type="protein sequence ID" value="KAL3717041.1"/>
    <property type="molecule type" value="Genomic_DNA"/>
</dbReference>
<dbReference type="PROSITE" id="PS50199">
    <property type="entry name" value="ZF_RANBP2_2"/>
    <property type="match status" value="2"/>
</dbReference>
<evidence type="ECO:0000256" key="3">
    <source>
        <dbReference type="ARBA" id="ARBA00022833"/>
    </source>
</evidence>
<accession>A0ABD3IST6</accession>
<feature type="domain" description="RanBP2-type" evidence="6">
    <location>
        <begin position="276"/>
        <end position="305"/>
    </location>
</feature>
<feature type="region of interest" description="Disordered" evidence="5">
    <location>
        <begin position="593"/>
        <end position="616"/>
    </location>
</feature>
<dbReference type="GO" id="GO:0008270">
    <property type="term" value="F:zinc ion binding"/>
    <property type="evidence" value="ECO:0007669"/>
    <property type="project" value="UniProtKB-KW"/>
</dbReference>
<evidence type="ECO:0000256" key="1">
    <source>
        <dbReference type="ARBA" id="ARBA00022723"/>
    </source>
</evidence>
<feature type="compositionally biased region" description="Polar residues" evidence="5">
    <location>
        <begin position="722"/>
        <end position="733"/>
    </location>
</feature>
<dbReference type="PROSITE" id="PS01358">
    <property type="entry name" value="ZF_RANBP2_1"/>
    <property type="match status" value="2"/>
</dbReference>
<reference evidence="7 8" key="1">
    <citation type="submission" date="2024-11" db="EMBL/GenBank/DDBJ databases">
        <title>Chromosome-level genome assembly of Eucalyptus globulus Labill. provides insights into its genome evolution.</title>
        <authorList>
            <person name="Li X."/>
        </authorList>
    </citation>
    <scope>NUCLEOTIDE SEQUENCE [LARGE SCALE GENOMIC DNA]</scope>
    <source>
        <strain evidence="7">CL2024</strain>
        <tissue evidence="7">Fresh tender leaves</tissue>
    </source>
</reference>
<feature type="domain" description="RanBP2-type" evidence="6">
    <location>
        <begin position="308"/>
        <end position="338"/>
    </location>
</feature>
<evidence type="ECO:0000313" key="8">
    <source>
        <dbReference type="Proteomes" id="UP001634007"/>
    </source>
</evidence>
<organism evidence="7 8">
    <name type="scientific">Eucalyptus globulus</name>
    <name type="common">Tasmanian blue gum</name>
    <dbReference type="NCBI Taxonomy" id="34317"/>
    <lineage>
        <taxon>Eukaryota</taxon>
        <taxon>Viridiplantae</taxon>
        <taxon>Streptophyta</taxon>
        <taxon>Embryophyta</taxon>
        <taxon>Tracheophyta</taxon>
        <taxon>Spermatophyta</taxon>
        <taxon>Magnoliopsida</taxon>
        <taxon>eudicotyledons</taxon>
        <taxon>Gunneridae</taxon>
        <taxon>Pentapetalae</taxon>
        <taxon>rosids</taxon>
        <taxon>malvids</taxon>
        <taxon>Myrtales</taxon>
        <taxon>Myrtaceae</taxon>
        <taxon>Myrtoideae</taxon>
        <taxon>Eucalypteae</taxon>
        <taxon>Eucalyptus</taxon>
    </lineage>
</organism>